<feature type="domain" description="Glycosyltransferase 2-like" evidence="1">
    <location>
        <begin position="3"/>
        <end position="134"/>
    </location>
</feature>
<dbReference type="Gene3D" id="3.90.550.10">
    <property type="entry name" value="Spore Coat Polysaccharide Biosynthesis Protein SpsA, Chain A"/>
    <property type="match status" value="1"/>
</dbReference>
<dbReference type="InterPro" id="IPR029044">
    <property type="entry name" value="Nucleotide-diphossugar_trans"/>
</dbReference>
<name>A0ABS3NGL1_9GAMM</name>
<dbReference type="Pfam" id="PF00535">
    <property type="entry name" value="Glycos_transf_2"/>
    <property type="match status" value="1"/>
</dbReference>
<organism evidence="2 3">
    <name type="scientific">Oceanisphaera pacifica</name>
    <dbReference type="NCBI Taxonomy" id="2818389"/>
    <lineage>
        <taxon>Bacteria</taxon>
        <taxon>Pseudomonadati</taxon>
        <taxon>Pseudomonadota</taxon>
        <taxon>Gammaproteobacteria</taxon>
        <taxon>Aeromonadales</taxon>
        <taxon>Aeromonadaceae</taxon>
        <taxon>Oceanisphaera</taxon>
    </lineage>
</organism>
<keyword evidence="3" id="KW-1185">Reference proteome</keyword>
<reference evidence="2 3" key="1">
    <citation type="submission" date="2021-03" db="EMBL/GenBank/DDBJ databases">
        <title>Oceanisphaera sp. nov., isolated from the intestine.</title>
        <authorList>
            <person name="Zhao L.-H."/>
            <person name="Shi L.-F."/>
        </authorList>
    </citation>
    <scope>NUCLEOTIDE SEQUENCE [LARGE SCALE GENOMIC DNA]</scope>
    <source>
        <strain evidence="2 3">DM8</strain>
    </source>
</reference>
<proteinExistence type="predicted"/>
<dbReference type="Proteomes" id="UP000664882">
    <property type="component" value="Unassembled WGS sequence"/>
</dbReference>
<dbReference type="RefSeq" id="WP_208005609.1">
    <property type="nucleotide sequence ID" value="NZ_JAGDFX010000009.1"/>
</dbReference>
<dbReference type="InterPro" id="IPR001173">
    <property type="entry name" value="Glyco_trans_2-like"/>
</dbReference>
<evidence type="ECO:0000313" key="3">
    <source>
        <dbReference type="Proteomes" id="UP000664882"/>
    </source>
</evidence>
<accession>A0ABS3NGL1</accession>
<comment type="caution">
    <text evidence="2">The sequence shown here is derived from an EMBL/GenBank/DDBJ whole genome shotgun (WGS) entry which is preliminary data.</text>
</comment>
<dbReference type="SUPFAM" id="SSF53448">
    <property type="entry name" value="Nucleotide-diphospho-sugar transferases"/>
    <property type="match status" value="1"/>
</dbReference>
<sequence length="246" mass="28026">MISVIMGVNKVDSYLLTSINSILQQTLKNFEFIIIVNGVNSDAVALYINEHVSDSRIVILKSDIAQLAYALNLGIDHAKYKYIARMDADDISEPDRLEKQLKFLIDNELDLVGTDSTLIDKNGKVLGKRITEKGNNINNKISYKNCFVHPSTMYKKETILKLRGYNSGFNSEDYDLWLRMKRSDIRWGNMNACLFRYRVHEDASQGRILGYAEVAGYSVREFILHKNISNLLAAGLSVIKSFFRGR</sequence>
<evidence type="ECO:0000313" key="2">
    <source>
        <dbReference type="EMBL" id="MBO1519728.1"/>
    </source>
</evidence>
<dbReference type="PANTHER" id="PTHR22916">
    <property type="entry name" value="GLYCOSYLTRANSFERASE"/>
    <property type="match status" value="1"/>
</dbReference>
<gene>
    <name evidence="2" type="ORF">J3U76_08825</name>
</gene>
<protein>
    <submittedName>
        <fullName evidence="2">Glycosyltransferase</fullName>
    </submittedName>
</protein>
<dbReference type="PANTHER" id="PTHR22916:SF3">
    <property type="entry name" value="UDP-GLCNAC:BETAGAL BETA-1,3-N-ACETYLGLUCOSAMINYLTRANSFERASE-LIKE PROTEIN 1"/>
    <property type="match status" value="1"/>
</dbReference>
<evidence type="ECO:0000259" key="1">
    <source>
        <dbReference type="Pfam" id="PF00535"/>
    </source>
</evidence>
<dbReference type="EMBL" id="JAGDFX010000009">
    <property type="protein sequence ID" value="MBO1519728.1"/>
    <property type="molecule type" value="Genomic_DNA"/>
</dbReference>